<comment type="caution">
    <text evidence="1">The sequence shown here is derived from an EMBL/GenBank/DDBJ whole genome shotgun (WGS) entry which is preliminary data.</text>
</comment>
<organism evidence="1 2">
    <name type="scientific">Coemansia pectinata</name>
    <dbReference type="NCBI Taxonomy" id="1052879"/>
    <lineage>
        <taxon>Eukaryota</taxon>
        <taxon>Fungi</taxon>
        <taxon>Fungi incertae sedis</taxon>
        <taxon>Zoopagomycota</taxon>
        <taxon>Kickxellomycotina</taxon>
        <taxon>Kickxellomycetes</taxon>
        <taxon>Kickxellales</taxon>
        <taxon>Kickxellaceae</taxon>
        <taxon>Coemansia</taxon>
    </lineage>
</organism>
<dbReference type="EMBL" id="JANBUH010001582">
    <property type="protein sequence ID" value="KAJ2744148.1"/>
    <property type="molecule type" value="Genomic_DNA"/>
</dbReference>
<dbReference type="OrthoDB" id="5546500at2759"/>
<gene>
    <name evidence="1" type="ORF">GGI19_006621</name>
</gene>
<proteinExistence type="predicted"/>
<dbReference type="Proteomes" id="UP001140011">
    <property type="component" value="Unassembled WGS sequence"/>
</dbReference>
<evidence type="ECO:0000313" key="1">
    <source>
        <dbReference type="EMBL" id="KAJ2744148.1"/>
    </source>
</evidence>
<name>A0A9W8GU80_9FUNG</name>
<sequence length="241" mass="26571">MTKGFKLSEIQVGGADLDVATTMDFLRRVGPELANICKQLSDRLRLSKGYDAVVPGPLLFYYLATLSCVPIAQLSGTAIANMFRTVTGKGLGSLRFATKKGTRQKAKEELLVLVRYWLCDLSRFVVKGGSIKKALRMAARCHTAYSDKCRSKDSPDADADANLSADLDADLEADLDNNLDPNGAVAVEMLRHDKHHSHILLGIRVKELEVLLMYLPELMKGQDEDLAGRLTEMTDSFYSQS</sequence>
<accession>A0A9W8GU80</accession>
<evidence type="ECO:0000313" key="2">
    <source>
        <dbReference type="Proteomes" id="UP001140011"/>
    </source>
</evidence>
<protein>
    <submittedName>
        <fullName evidence="1">Uncharacterized protein</fullName>
    </submittedName>
</protein>
<reference evidence="1" key="1">
    <citation type="submission" date="2022-07" db="EMBL/GenBank/DDBJ databases">
        <title>Phylogenomic reconstructions and comparative analyses of Kickxellomycotina fungi.</title>
        <authorList>
            <person name="Reynolds N.K."/>
            <person name="Stajich J.E."/>
            <person name="Barry K."/>
            <person name="Grigoriev I.V."/>
            <person name="Crous P."/>
            <person name="Smith M.E."/>
        </authorList>
    </citation>
    <scope>NUCLEOTIDE SEQUENCE</scope>
    <source>
        <strain evidence="1">BCRC 34297</strain>
    </source>
</reference>
<keyword evidence="2" id="KW-1185">Reference proteome</keyword>
<dbReference type="AlphaFoldDB" id="A0A9W8GU80"/>